<keyword evidence="4 8" id="KW-0136">Cellulose degradation</keyword>
<dbReference type="Pfam" id="PF00553">
    <property type="entry name" value="CBM_2"/>
    <property type="match status" value="1"/>
</dbReference>
<dbReference type="InterPro" id="IPR008965">
    <property type="entry name" value="CBM2/CBM3_carb-bd_dom_sf"/>
</dbReference>
<dbReference type="Gene3D" id="3.20.20.80">
    <property type="entry name" value="Glycosidases"/>
    <property type="match status" value="1"/>
</dbReference>
<dbReference type="RefSeq" id="WP_369232381.1">
    <property type="nucleotide sequence ID" value="NZ_CP163435.1"/>
</dbReference>
<dbReference type="AlphaFoldDB" id="A0AB39P3P5"/>
<keyword evidence="5 8" id="KW-0119">Carbohydrate metabolism</keyword>
<evidence type="ECO:0000313" key="11">
    <source>
        <dbReference type="EMBL" id="XDQ25122.1"/>
    </source>
</evidence>
<dbReference type="SMART" id="SM00637">
    <property type="entry name" value="CBD_II"/>
    <property type="match status" value="1"/>
</dbReference>
<keyword evidence="2 9" id="KW-0732">Signal</keyword>
<protein>
    <recommendedName>
        <fullName evidence="8">Endoglucanase</fullName>
        <ecNumber evidence="8">3.2.1.4</ecNumber>
    </recommendedName>
</protein>
<dbReference type="Gene3D" id="2.60.40.290">
    <property type="match status" value="1"/>
</dbReference>
<dbReference type="PANTHER" id="PTHR34142">
    <property type="entry name" value="ENDO-BETA-1,4-GLUCANASE A"/>
    <property type="match status" value="1"/>
</dbReference>
<keyword evidence="3 8" id="KW-0378">Hydrolase</keyword>
<dbReference type="GO" id="GO:0030247">
    <property type="term" value="F:polysaccharide binding"/>
    <property type="evidence" value="ECO:0007669"/>
    <property type="project" value="UniProtKB-UniRule"/>
</dbReference>
<dbReference type="Gene3D" id="2.60.40.10">
    <property type="entry name" value="Immunoglobulins"/>
    <property type="match status" value="1"/>
</dbReference>
<reference evidence="11" key="1">
    <citation type="submission" date="2024-07" db="EMBL/GenBank/DDBJ databases">
        <authorList>
            <person name="Yu S.T."/>
        </authorList>
    </citation>
    <scope>NUCLEOTIDE SEQUENCE</scope>
    <source>
        <strain evidence="11">R21</strain>
    </source>
</reference>
<dbReference type="InterPro" id="IPR001547">
    <property type="entry name" value="Glyco_hydro_5"/>
</dbReference>
<evidence type="ECO:0000256" key="9">
    <source>
        <dbReference type="SAM" id="SignalP"/>
    </source>
</evidence>
<dbReference type="PANTHER" id="PTHR34142:SF1">
    <property type="entry name" value="GLYCOSIDE HYDROLASE FAMILY 5 DOMAIN-CONTAINING PROTEIN"/>
    <property type="match status" value="1"/>
</dbReference>
<dbReference type="InterPro" id="IPR013783">
    <property type="entry name" value="Ig-like_fold"/>
</dbReference>
<evidence type="ECO:0000256" key="8">
    <source>
        <dbReference type="RuleBase" id="RU361153"/>
    </source>
</evidence>
<dbReference type="InterPro" id="IPR012291">
    <property type="entry name" value="CBM2_carb-bd_dom_sf"/>
</dbReference>
<evidence type="ECO:0000256" key="4">
    <source>
        <dbReference type="ARBA" id="ARBA00023001"/>
    </source>
</evidence>
<keyword evidence="7 8" id="KW-0624">Polysaccharide degradation</keyword>
<gene>
    <name evidence="11" type="ORF">AB5J56_10715</name>
</gene>
<sequence length="597" mass="61963">MLHRRSRIGAGLAATVLMTAGMAAVASPAAAATAGCEVTYQNLSTWQSTPTAGGFNTTLAIKNLGDPITGWKLTFTMPSGQTLTGGWNATFTGTTSVTATDAGWNGAIGTGQTGTSVGLQGDWTRSTAGSAPPAPFPQPADFALNGVPCTGSPAGNRPPSVSLTSPQNGASFTAPATIGLAATASDADGSVSRVEFLNGSTVIGSDTTAPYTFSWTNVTRGSYALSARAVDDGGATTTTAPATVAVTGQDDGGPAPALHVSGNHLQTASGDTYRLLGVDRSGGEYACFQSKPMWDGPADQASVDAMKAWNIHAVRLPLNEECWLGTADVPTGGVSGAAYRQAVKDYADLLVANGINPILDLHWTYGQYSGPGAGCSDAKATCQKPMPDAQYAPDFWTQVAQTFKGNDAVVFDLFNEPYPDAANNWSDATEAWTCLRDGGTCTGIDYQVAGMQSLVHAVRATGATNVIMAGGLTWTNDLTQWLTHKPDDPAGNLMASWHSYNFNGCVTAACWDSQIGAVAAQVPVTTGEVGQNTCGHDYLDQVTDWADSNGVGYLAWTWNPWGVCASNGSDLITDWNGTPTSTYGEAYKAHLLTQHPY</sequence>
<comment type="similarity">
    <text evidence="8">Belongs to the glycosyl hydrolase 5 (cellulase A) family.</text>
</comment>
<evidence type="ECO:0000256" key="2">
    <source>
        <dbReference type="ARBA" id="ARBA00022729"/>
    </source>
</evidence>
<dbReference type="SUPFAM" id="SSF51445">
    <property type="entry name" value="(Trans)glycosidases"/>
    <property type="match status" value="1"/>
</dbReference>
<evidence type="ECO:0000256" key="6">
    <source>
        <dbReference type="ARBA" id="ARBA00023295"/>
    </source>
</evidence>
<proteinExistence type="inferred from homology"/>
<dbReference type="PROSITE" id="PS00659">
    <property type="entry name" value="GLYCOSYL_HYDROL_F5"/>
    <property type="match status" value="1"/>
</dbReference>
<feature type="signal peptide" evidence="9">
    <location>
        <begin position="1"/>
        <end position="31"/>
    </location>
</feature>
<evidence type="ECO:0000256" key="3">
    <source>
        <dbReference type="ARBA" id="ARBA00022801"/>
    </source>
</evidence>
<dbReference type="GO" id="GO:0008810">
    <property type="term" value="F:cellulase activity"/>
    <property type="evidence" value="ECO:0007669"/>
    <property type="project" value="UniProtKB-EC"/>
</dbReference>
<dbReference type="InterPro" id="IPR018087">
    <property type="entry name" value="Glyco_hydro_5_CS"/>
</dbReference>
<comment type="catalytic activity">
    <reaction evidence="1 8">
        <text>Endohydrolysis of (1-&gt;4)-beta-D-glucosidic linkages in cellulose, lichenin and cereal beta-D-glucans.</text>
        <dbReference type="EC" id="3.2.1.4"/>
    </reaction>
</comment>
<dbReference type="PROSITE" id="PS51318">
    <property type="entry name" value="TAT"/>
    <property type="match status" value="1"/>
</dbReference>
<dbReference type="InterPro" id="IPR006311">
    <property type="entry name" value="TAT_signal"/>
</dbReference>
<evidence type="ECO:0000256" key="7">
    <source>
        <dbReference type="ARBA" id="ARBA00023326"/>
    </source>
</evidence>
<organism evidence="11">
    <name type="scientific">Streptomyces sp. R21</name>
    <dbReference type="NCBI Taxonomy" id="3238627"/>
    <lineage>
        <taxon>Bacteria</taxon>
        <taxon>Bacillati</taxon>
        <taxon>Actinomycetota</taxon>
        <taxon>Actinomycetes</taxon>
        <taxon>Kitasatosporales</taxon>
        <taxon>Streptomycetaceae</taxon>
        <taxon>Streptomyces</taxon>
    </lineage>
</organism>
<accession>A0AB39P3P5</accession>
<evidence type="ECO:0000256" key="5">
    <source>
        <dbReference type="ARBA" id="ARBA00023277"/>
    </source>
</evidence>
<dbReference type="EC" id="3.2.1.4" evidence="8"/>
<keyword evidence="6 8" id="KW-0326">Glycosidase</keyword>
<feature type="chain" id="PRO_5044282714" description="Endoglucanase" evidence="9">
    <location>
        <begin position="32"/>
        <end position="597"/>
    </location>
</feature>
<dbReference type="GO" id="GO:0030245">
    <property type="term" value="P:cellulose catabolic process"/>
    <property type="evidence" value="ECO:0007669"/>
    <property type="project" value="UniProtKB-KW"/>
</dbReference>
<dbReference type="PROSITE" id="PS51173">
    <property type="entry name" value="CBM2"/>
    <property type="match status" value="1"/>
</dbReference>
<dbReference type="InterPro" id="IPR001919">
    <property type="entry name" value="CBD2"/>
</dbReference>
<evidence type="ECO:0000259" key="10">
    <source>
        <dbReference type="PROSITE" id="PS51173"/>
    </source>
</evidence>
<dbReference type="InterPro" id="IPR017853">
    <property type="entry name" value="GH"/>
</dbReference>
<dbReference type="EMBL" id="CP163435">
    <property type="protein sequence ID" value="XDQ25122.1"/>
    <property type="molecule type" value="Genomic_DNA"/>
</dbReference>
<name>A0AB39P3P5_9ACTN</name>
<dbReference type="SUPFAM" id="SSF49384">
    <property type="entry name" value="Carbohydrate-binding domain"/>
    <property type="match status" value="1"/>
</dbReference>
<dbReference type="Pfam" id="PF00150">
    <property type="entry name" value="Cellulase"/>
    <property type="match status" value="1"/>
</dbReference>
<feature type="domain" description="CBM2" evidence="10">
    <location>
        <begin position="29"/>
        <end position="152"/>
    </location>
</feature>
<evidence type="ECO:0000256" key="1">
    <source>
        <dbReference type="ARBA" id="ARBA00000966"/>
    </source>
</evidence>
<dbReference type="Pfam" id="PF17957">
    <property type="entry name" value="Big_7"/>
    <property type="match status" value="1"/>
</dbReference>